<protein>
    <submittedName>
        <fullName evidence="1">Uncharacterized protein</fullName>
    </submittedName>
</protein>
<proteinExistence type="predicted"/>
<dbReference type="RefSeq" id="WP_109941281.1">
    <property type="nucleotide sequence ID" value="NZ_CP176366.1"/>
</dbReference>
<evidence type="ECO:0000313" key="2">
    <source>
        <dbReference type="Proteomes" id="UP000245934"/>
    </source>
</evidence>
<reference evidence="1 2" key="1">
    <citation type="submission" date="2018-05" db="EMBL/GenBank/DDBJ databases">
        <title>Draft genome of Methanospirillum stamsii Pt1.</title>
        <authorList>
            <person name="Dueholm M.S."/>
            <person name="Nielsen P.H."/>
            <person name="Bakmann L.F."/>
            <person name="Otzen D.E."/>
        </authorList>
    </citation>
    <scope>NUCLEOTIDE SEQUENCE [LARGE SCALE GENOMIC DNA]</scope>
    <source>
        <strain evidence="1 2">Pt1</strain>
    </source>
</reference>
<dbReference type="EMBL" id="QGMZ01000023">
    <property type="protein sequence ID" value="PWR72966.1"/>
    <property type="molecule type" value="Genomic_DNA"/>
</dbReference>
<dbReference type="AlphaFoldDB" id="A0A2V2N5D8"/>
<dbReference type="GeneID" id="97610208"/>
<evidence type="ECO:0000313" key="1">
    <source>
        <dbReference type="EMBL" id="PWR72966.1"/>
    </source>
</evidence>
<dbReference type="Proteomes" id="UP000245934">
    <property type="component" value="Unassembled WGS sequence"/>
</dbReference>
<sequence length="70" mass="7955">MKDNRYVSPPGALKFTKKKITVSEKDMAEAEEVFDTITDNMNATSIDDNTLDIIRIRKKNQSSNPAFSHH</sequence>
<accession>A0A2V2N5D8</accession>
<organism evidence="1 2">
    <name type="scientific">Methanospirillum stamsii</name>
    <dbReference type="NCBI Taxonomy" id="1277351"/>
    <lineage>
        <taxon>Archaea</taxon>
        <taxon>Methanobacteriati</taxon>
        <taxon>Methanobacteriota</taxon>
        <taxon>Stenosarchaea group</taxon>
        <taxon>Methanomicrobia</taxon>
        <taxon>Methanomicrobiales</taxon>
        <taxon>Methanospirillaceae</taxon>
        <taxon>Methanospirillum</taxon>
    </lineage>
</organism>
<name>A0A2V2N5D8_9EURY</name>
<keyword evidence="2" id="KW-1185">Reference proteome</keyword>
<comment type="caution">
    <text evidence="1">The sequence shown here is derived from an EMBL/GenBank/DDBJ whole genome shotgun (WGS) entry which is preliminary data.</text>
</comment>
<gene>
    <name evidence="1" type="ORF">DLD82_11545</name>
</gene>